<evidence type="ECO:0000256" key="1">
    <source>
        <dbReference type="ARBA" id="ARBA00022737"/>
    </source>
</evidence>
<dbReference type="InterPro" id="IPR056282">
    <property type="entry name" value="MROH2B-like_N_HEAT"/>
</dbReference>
<dbReference type="Pfam" id="PF23221">
    <property type="entry name" value="HEAT_MROH2B_1st"/>
    <property type="match status" value="1"/>
</dbReference>
<protein>
    <submittedName>
        <fullName evidence="7">Maestro heat-like repeat-containing protein family member 1</fullName>
    </submittedName>
</protein>
<keyword evidence="8" id="KW-1185">Reference proteome</keyword>
<name>A0A9Q1CBP0_HOLLE</name>
<dbReference type="InterPro" id="IPR048465">
    <property type="entry name" value="Maestro-like_HEAT"/>
</dbReference>
<organism evidence="7 8">
    <name type="scientific">Holothuria leucospilota</name>
    <name type="common">Black long sea cucumber</name>
    <name type="synonym">Mertensiothuria leucospilota</name>
    <dbReference type="NCBI Taxonomy" id="206669"/>
    <lineage>
        <taxon>Eukaryota</taxon>
        <taxon>Metazoa</taxon>
        <taxon>Echinodermata</taxon>
        <taxon>Eleutherozoa</taxon>
        <taxon>Echinozoa</taxon>
        <taxon>Holothuroidea</taxon>
        <taxon>Aspidochirotacea</taxon>
        <taxon>Aspidochirotida</taxon>
        <taxon>Holothuriidae</taxon>
        <taxon>Holothuria</taxon>
    </lineage>
</organism>
<reference evidence="7" key="1">
    <citation type="submission" date="2021-10" db="EMBL/GenBank/DDBJ databases">
        <title>Tropical sea cucumber genome reveals ecological adaptation and Cuvierian tubules defense mechanism.</title>
        <authorList>
            <person name="Chen T."/>
        </authorList>
    </citation>
    <scope>NUCLEOTIDE SEQUENCE</scope>
    <source>
        <strain evidence="7">Nanhai2018</strain>
        <tissue evidence="7">Muscle</tissue>
    </source>
</reference>
<dbReference type="InterPro" id="IPR011989">
    <property type="entry name" value="ARM-like"/>
</dbReference>
<dbReference type="InterPro" id="IPR016024">
    <property type="entry name" value="ARM-type_fold"/>
</dbReference>
<dbReference type="Pfam" id="PF21047">
    <property type="entry name" value="HEAT_Maestro"/>
    <property type="match status" value="1"/>
</dbReference>
<feature type="repeat" description="HEAT" evidence="2">
    <location>
        <begin position="1639"/>
        <end position="1668"/>
    </location>
</feature>
<proteinExistence type="predicted"/>
<evidence type="ECO:0000259" key="4">
    <source>
        <dbReference type="Pfam" id="PF23210"/>
    </source>
</evidence>
<dbReference type="Gene3D" id="1.25.10.10">
    <property type="entry name" value="Leucine-rich Repeat Variant"/>
    <property type="match status" value="3"/>
</dbReference>
<feature type="domain" description="Maestro-like HEAT-repeats" evidence="3">
    <location>
        <begin position="952"/>
        <end position="1180"/>
    </location>
</feature>
<comment type="caution">
    <text evidence="7">The sequence shown here is derived from an EMBL/GenBank/DDBJ whole genome shotgun (WGS) entry which is preliminary data.</text>
</comment>
<dbReference type="PROSITE" id="PS50077">
    <property type="entry name" value="HEAT_REPEAT"/>
    <property type="match status" value="1"/>
</dbReference>
<evidence type="ECO:0000313" key="7">
    <source>
        <dbReference type="EMBL" id="KAJ8041750.1"/>
    </source>
</evidence>
<dbReference type="Pfam" id="PF23210">
    <property type="entry name" value="HEAT_Maestro_2"/>
    <property type="match status" value="1"/>
</dbReference>
<sequence>MIMPGQGEAAVLGTGGQIDGLVMSLIDGAYDKQKEVKDVISLSLVNIGKKKSKLVLSSCHSYLRKYGKLPKHHRTVVLETMEKIIRDTLDDIPEGLALDLIKLASDDLTGVKEVEPEWQTAASTVLVALGRRFCIQVMEELLRKFQPGVIPHFFVIQTMASLSMANSFGFVPFLTSVLGTMMPMLESTKQDNMRWVFASALARFSESILDYIANIENAPDPTVKKEAFSSQIYSAFSVLFNVWLQSKESKLRLIVVEALGHMSYILSQNKLEEQLPKLVPAILNLYRRQSDPFHITQSFCMILEASVAGGSKILEPQLEVIVNQLHAQACIPADYGNPMTVKNHNELLRCFAVLAVSFSDRVINFLLAKLEPNNERTRIGTLSIFRQLINSAGPHLEDKKALILSGLKPILQETNNKVKQRFAHVIIAMAHHDYLCLEGGNLMIEYIIRQCSLQKEIQNPANKRIDTDQITNEGLRAMCENVLHLITTTISNMELVLWPFLLEFLGPVQYTEAMGAVCKNAAHIASKKREAQDEEYMIQFDTNANIPKPHALLARLIVGAGLPMNGRGRGIHCLALLQAVSPNIHENIVDMWDTVIPKLVQYLEDNLDDEEKWSMKSWEDLLLKMLSKTLDEVESEDWICELGNEFCKQMALYQDYPEEKNFLFKCLGVIMRKLTRKQVIQKCLDQMFDSVKHTSQIEREGCAVGLGFCASSHLDQALAKLEDVTKRQMTRKSSGFFGLVKDKSEVDTERVKCTVMLCYGYLTLYAPSNVISSRVEANILTNINPHFANVKDTSVKQNLIRAVDLIGKSLHPDHLKKNSPFEKKTSLINHMQDYMKAEGKKELNSETRALCLQACATLVKLDPPLNDADMFDLLKTGTDCVFSLPNGPFLSPKSKDEITEAQVSDWDRLMKKSQESLEMMLHEVLRKRLTPEEFMNIFKHIEPWMLSKEEIERLRAVSTLKSLLIFYLENLSVVGGGASAVTFMGPLLARLVPRCSDPNLQLRAISMECCQVILKIALRYEGKDADYEDKLVEALTILKQRSDTSDPQGLFNNINDLSKVLSKKIPQEQLQGFIFLLIKGLLDSQSHCSSGTCVVMNTMFKSRGAEMMGFVEDIIDGLHAKLLVLTYPQTRTGTFRAVRTLSASHLSAVMEALFKYPLPLDEHIVECWRTLAADAALLESIYEKCLDVLTRNIHYDEKYDTKSRKVLSRTAALLPLTVICVLFETFQVEESEVVVKDHFHRLFANILTYNGSCVGDVKGPNVTANNLQKQNNLSTKEKKQISNVMSSLKPAQLGIRVMEALILRSQSPDLVKFLEQQDVWNKLASEEDFLKGVDILAKGITEHKGDYMASLVSCLTPVLSSLNEPQRVVVAAFLAELVNQRCAGDLSQVEVIMNNLLGRMVDSSHEVRMLCVRGLGNIASLGSSLVQKYCTTVLSAMMAGMDDKEDPEDDITLEAMSGLSKILGEIAESNVRPILVNIALRIRPCFEKEKPAVRAAAFELFGNLSRFGDGPSKEPFLEQIHTNFVSILLHLNDEEDEVKKSCKFALRQFGPLLASSSMNKMFQQYLLDDRDISYGEFMYDLSKIIISDLQAKVNFYVMGNVSFFRSTWVIIRGNAAMFAGFLLGNLPKEHQGLINKDHVCGALIQLLKDPSGEVRQKAAEAISLLYEY</sequence>
<dbReference type="SUPFAM" id="SSF48371">
    <property type="entry name" value="ARM repeat"/>
    <property type="match status" value="2"/>
</dbReference>
<dbReference type="OrthoDB" id="1884734at2759"/>
<dbReference type="InterPro" id="IPR045206">
    <property type="entry name" value="Maestro_heat-like_prot"/>
</dbReference>
<evidence type="ECO:0000259" key="3">
    <source>
        <dbReference type="Pfam" id="PF21047"/>
    </source>
</evidence>
<dbReference type="InterPro" id="IPR055406">
    <property type="entry name" value="HEAT_Maestro"/>
</dbReference>
<dbReference type="InterPro" id="IPR055408">
    <property type="entry name" value="HEAT_MROH2B-like"/>
</dbReference>
<dbReference type="InterPro" id="IPR021133">
    <property type="entry name" value="HEAT_type_2"/>
</dbReference>
<dbReference type="Proteomes" id="UP001152320">
    <property type="component" value="Chromosome 5"/>
</dbReference>
<accession>A0A9Q1CBP0</accession>
<gene>
    <name evidence="7" type="ORF">HOLleu_12653</name>
</gene>
<dbReference type="EMBL" id="JAIZAY010000005">
    <property type="protein sequence ID" value="KAJ8041750.1"/>
    <property type="molecule type" value="Genomic_DNA"/>
</dbReference>
<evidence type="ECO:0000256" key="2">
    <source>
        <dbReference type="PROSITE-ProRule" id="PRU00103"/>
    </source>
</evidence>
<feature type="domain" description="Maestro/Maestro-like HEAT-repeats" evidence="6">
    <location>
        <begin position="1393"/>
        <end position="1665"/>
    </location>
</feature>
<dbReference type="GO" id="GO:0005737">
    <property type="term" value="C:cytoplasm"/>
    <property type="evidence" value="ECO:0007669"/>
    <property type="project" value="TreeGrafter"/>
</dbReference>
<feature type="domain" description="MROH2B-like N-terminal HEAT-repeats" evidence="5">
    <location>
        <begin position="44"/>
        <end position="263"/>
    </location>
</feature>
<keyword evidence="1" id="KW-0677">Repeat</keyword>
<evidence type="ECO:0000313" key="8">
    <source>
        <dbReference type="Proteomes" id="UP001152320"/>
    </source>
</evidence>
<dbReference type="Pfam" id="PF23227">
    <property type="entry name" value="HEAT_MROH2B_C"/>
    <property type="match status" value="1"/>
</dbReference>
<evidence type="ECO:0000259" key="6">
    <source>
        <dbReference type="Pfam" id="PF23227"/>
    </source>
</evidence>
<evidence type="ECO:0000259" key="5">
    <source>
        <dbReference type="Pfam" id="PF23221"/>
    </source>
</evidence>
<dbReference type="PANTHER" id="PTHR23120">
    <property type="entry name" value="MAESTRO-RELATED HEAT DOMAIN-CONTAINING"/>
    <property type="match status" value="1"/>
</dbReference>
<feature type="domain" description="MROH2B-like HEAT-repeats" evidence="4">
    <location>
        <begin position="266"/>
        <end position="925"/>
    </location>
</feature>
<dbReference type="PANTHER" id="PTHR23120:SF0">
    <property type="entry name" value="MAESTRO HEAT-LIKE REPEAT FAMILY MEMBER 1"/>
    <property type="match status" value="1"/>
</dbReference>